<feature type="signal peptide" evidence="2">
    <location>
        <begin position="1"/>
        <end position="23"/>
    </location>
</feature>
<evidence type="ECO:0000256" key="2">
    <source>
        <dbReference type="SAM" id="SignalP"/>
    </source>
</evidence>
<evidence type="ECO:0000256" key="1">
    <source>
        <dbReference type="SAM" id="MobiDB-lite"/>
    </source>
</evidence>
<dbReference type="RefSeq" id="WP_187245313.1">
    <property type="nucleotide sequence ID" value="NZ_BAAAOK010000015.1"/>
</dbReference>
<accession>A0ABR7LU63</accession>
<protein>
    <recommendedName>
        <fullName evidence="5">RlpA-like protein double-psi beta-barrel domain-containing protein</fullName>
    </recommendedName>
</protein>
<name>A0ABR7LU63_9ACTN</name>
<keyword evidence="2" id="KW-0732">Signal</keyword>
<dbReference type="EMBL" id="JABVEC010000018">
    <property type="protein sequence ID" value="MBC6468296.1"/>
    <property type="molecule type" value="Genomic_DNA"/>
</dbReference>
<comment type="caution">
    <text evidence="3">The sequence shown here is derived from an EMBL/GenBank/DDBJ whole genome shotgun (WGS) entry which is preliminary data.</text>
</comment>
<evidence type="ECO:0000313" key="4">
    <source>
        <dbReference type="Proteomes" id="UP000805614"/>
    </source>
</evidence>
<feature type="region of interest" description="Disordered" evidence="1">
    <location>
        <begin position="80"/>
        <end position="123"/>
    </location>
</feature>
<keyword evidence="4" id="KW-1185">Reference proteome</keyword>
<dbReference type="Gene3D" id="2.40.40.10">
    <property type="entry name" value="RlpA-like domain"/>
    <property type="match status" value="1"/>
</dbReference>
<feature type="chain" id="PRO_5046500745" description="RlpA-like protein double-psi beta-barrel domain-containing protein" evidence="2">
    <location>
        <begin position="24"/>
        <end position="220"/>
    </location>
</feature>
<evidence type="ECO:0008006" key="5">
    <source>
        <dbReference type="Google" id="ProtNLM"/>
    </source>
</evidence>
<feature type="compositionally biased region" description="Basic residues" evidence="1">
    <location>
        <begin position="88"/>
        <end position="98"/>
    </location>
</feature>
<proteinExistence type="predicted"/>
<evidence type="ECO:0000313" key="3">
    <source>
        <dbReference type="EMBL" id="MBC6468296.1"/>
    </source>
</evidence>
<feature type="compositionally biased region" description="Polar residues" evidence="1">
    <location>
        <begin position="108"/>
        <end position="122"/>
    </location>
</feature>
<gene>
    <name evidence="3" type="ORF">HKK74_22770</name>
</gene>
<sequence length="220" mass="22716">MEKRTRNAFVTAVTGTVAAGALATGLVAINADTGAVRSTTSASLEGPVSPGALANGLEAKAEKNAASSLTASESFNELGAKVREKKASRSGRSHVKKTAKPDAGMPSGTATATSFWDPQTASGKPMSYETLASPYWPLGTRVLITYNGQSTVGVVDDFGPAEWAVAQHSPPAIIDISEKMMVDFTGSRSNAVTVQFQVLEMGSGSTYRSSGTGYDLAMGD</sequence>
<reference evidence="3 4" key="1">
    <citation type="submission" date="2020-06" db="EMBL/GenBank/DDBJ databases">
        <title>Actinomadura xiongansis sp. nov., isolated from soil of Baiyangdian.</title>
        <authorList>
            <person name="Zhang X."/>
        </authorList>
    </citation>
    <scope>NUCLEOTIDE SEQUENCE [LARGE SCALE GENOMIC DNA]</scope>
    <source>
        <strain evidence="3 4">HBUM206468</strain>
    </source>
</reference>
<dbReference type="Proteomes" id="UP000805614">
    <property type="component" value="Unassembled WGS sequence"/>
</dbReference>
<dbReference type="InterPro" id="IPR036908">
    <property type="entry name" value="RlpA-like_sf"/>
</dbReference>
<organism evidence="3 4">
    <name type="scientific">Actinomadura alba</name>
    <dbReference type="NCBI Taxonomy" id="406431"/>
    <lineage>
        <taxon>Bacteria</taxon>
        <taxon>Bacillati</taxon>
        <taxon>Actinomycetota</taxon>
        <taxon>Actinomycetes</taxon>
        <taxon>Streptosporangiales</taxon>
        <taxon>Thermomonosporaceae</taxon>
        <taxon>Actinomadura</taxon>
    </lineage>
</organism>